<gene>
    <name evidence="1" type="ORF">SteCoe_37361</name>
</gene>
<dbReference type="Proteomes" id="UP000187209">
    <property type="component" value="Unassembled WGS sequence"/>
</dbReference>
<sequence>MPIENILKLFPDVIRVSARDNLEVVYSFNKKSELLQKESQLHEENKDKLKWPTFENTSFFSLKSIFECKAPLKNYLLYCLYLYEKEFESIIF</sequence>
<comment type="caution">
    <text evidence="1">The sequence shown here is derived from an EMBL/GenBank/DDBJ whole genome shotgun (WGS) entry which is preliminary data.</text>
</comment>
<dbReference type="EMBL" id="MPUH01001870">
    <property type="protein sequence ID" value="OMJ65964.1"/>
    <property type="molecule type" value="Genomic_DNA"/>
</dbReference>
<organism evidence="1 2">
    <name type="scientific">Stentor coeruleus</name>
    <dbReference type="NCBI Taxonomy" id="5963"/>
    <lineage>
        <taxon>Eukaryota</taxon>
        <taxon>Sar</taxon>
        <taxon>Alveolata</taxon>
        <taxon>Ciliophora</taxon>
        <taxon>Postciliodesmatophora</taxon>
        <taxon>Heterotrichea</taxon>
        <taxon>Heterotrichida</taxon>
        <taxon>Stentoridae</taxon>
        <taxon>Stentor</taxon>
    </lineage>
</organism>
<accession>A0A1R2AN64</accession>
<evidence type="ECO:0000313" key="1">
    <source>
        <dbReference type="EMBL" id="OMJ65964.1"/>
    </source>
</evidence>
<name>A0A1R2AN64_9CILI</name>
<keyword evidence="2" id="KW-1185">Reference proteome</keyword>
<proteinExistence type="predicted"/>
<protein>
    <submittedName>
        <fullName evidence="1">Uncharacterized protein</fullName>
    </submittedName>
</protein>
<dbReference type="AlphaFoldDB" id="A0A1R2AN64"/>
<evidence type="ECO:0000313" key="2">
    <source>
        <dbReference type="Proteomes" id="UP000187209"/>
    </source>
</evidence>
<reference evidence="1 2" key="1">
    <citation type="submission" date="2016-11" db="EMBL/GenBank/DDBJ databases">
        <title>The macronuclear genome of Stentor coeruleus: a giant cell with tiny introns.</title>
        <authorList>
            <person name="Slabodnick M."/>
            <person name="Ruby J.G."/>
            <person name="Reiff S.B."/>
            <person name="Swart E.C."/>
            <person name="Gosai S."/>
            <person name="Prabakaran S."/>
            <person name="Witkowska E."/>
            <person name="Larue G.E."/>
            <person name="Fisher S."/>
            <person name="Freeman R.M."/>
            <person name="Gunawardena J."/>
            <person name="Chu W."/>
            <person name="Stover N.A."/>
            <person name="Gregory B.D."/>
            <person name="Nowacki M."/>
            <person name="Derisi J."/>
            <person name="Roy S.W."/>
            <person name="Marshall W.F."/>
            <person name="Sood P."/>
        </authorList>
    </citation>
    <scope>NUCLEOTIDE SEQUENCE [LARGE SCALE GENOMIC DNA]</scope>
    <source>
        <strain evidence="1">WM001</strain>
    </source>
</reference>